<dbReference type="GO" id="GO:0008811">
    <property type="term" value="F:chloramphenicol O-acetyltransferase activity"/>
    <property type="evidence" value="ECO:0007669"/>
    <property type="project" value="InterPro"/>
</dbReference>
<dbReference type="PROSITE" id="PS50007">
    <property type="entry name" value="PIPLC_X_DOMAIN"/>
    <property type="match status" value="1"/>
</dbReference>
<dbReference type="EMBL" id="BSCH01000003">
    <property type="protein sequence ID" value="GLG89281.1"/>
    <property type="molecule type" value="Genomic_DNA"/>
</dbReference>
<keyword evidence="4" id="KW-1185">Reference proteome</keyword>
<comment type="caution">
    <text evidence="2">The sequence shown here is derived from an EMBL/GenBank/DDBJ whole genome shotgun (WGS) entry which is preliminary data.</text>
</comment>
<dbReference type="PANTHER" id="PTHR38474:SF1">
    <property type="entry name" value="SLR0299 PROTEIN"/>
    <property type="match status" value="1"/>
</dbReference>
<dbReference type="Gene3D" id="3.30.559.10">
    <property type="entry name" value="Chloramphenicol acetyltransferase-like domain"/>
    <property type="match status" value="1"/>
</dbReference>
<name>A0A9W6C9L4_9FIRM</name>
<organism evidence="2 3">
    <name type="scientific">Sellimonas catena</name>
    <dbReference type="NCBI Taxonomy" id="2994035"/>
    <lineage>
        <taxon>Bacteria</taxon>
        <taxon>Bacillati</taxon>
        <taxon>Bacillota</taxon>
        <taxon>Clostridia</taxon>
        <taxon>Lachnospirales</taxon>
        <taxon>Lachnospiraceae</taxon>
        <taxon>Sellimonas</taxon>
    </lineage>
</organism>
<dbReference type="EMBL" id="BSBO01000038">
    <property type="protein sequence ID" value="GLG05840.1"/>
    <property type="molecule type" value="Genomic_DNA"/>
</dbReference>
<evidence type="ECO:0000313" key="4">
    <source>
        <dbReference type="Proteomes" id="UP001145145"/>
    </source>
</evidence>
<dbReference type="InterPro" id="IPR023213">
    <property type="entry name" value="CAT-like_dom_sf"/>
</dbReference>
<reference evidence="2 4" key="5">
    <citation type="journal article" date="2023" name="Int. J. Syst. Evol. Microbiol.">
        <title>Sellimonas catena sp. nov., isolated from human faeces.</title>
        <authorList>
            <person name="Hisatomi A."/>
            <person name="Ohkuma M."/>
            <person name="Sakamoto M."/>
        </authorList>
    </citation>
    <scope>NUCLEOTIDE SEQUENCE</scope>
    <source>
        <strain evidence="1 4">12EGH17</strain>
        <strain evidence="2">18CBH55</strain>
    </source>
</reference>
<reference evidence="2" key="4">
    <citation type="submission" date="2022-11" db="EMBL/GenBank/DDBJ databases">
        <title>Draft genome sequence of Sellimonas catena strain 18CBH55.</title>
        <authorList>
            <person name="Hisatomi A."/>
            <person name="Ohkuma M."/>
            <person name="Sakamoto M."/>
        </authorList>
    </citation>
    <scope>NUCLEOTIDE SEQUENCE</scope>
    <source>
        <strain evidence="2">18CBH55</strain>
    </source>
</reference>
<dbReference type="SUPFAM" id="SSF52777">
    <property type="entry name" value="CoA-dependent acyltransferases"/>
    <property type="match status" value="1"/>
</dbReference>
<proteinExistence type="predicted"/>
<accession>A0A9W6C9L4</accession>
<dbReference type="Proteomes" id="UP001145145">
    <property type="component" value="Unassembled WGS sequence"/>
</dbReference>
<gene>
    <name evidence="2" type="primary">cat</name>
    <name evidence="1" type="ORF">Selli1_30140</name>
    <name evidence="2" type="ORF">Selli2_07080</name>
</gene>
<dbReference type="PANTHER" id="PTHR38474">
    <property type="entry name" value="SLR0299 PROTEIN"/>
    <property type="match status" value="1"/>
</dbReference>
<evidence type="ECO:0000313" key="1">
    <source>
        <dbReference type="EMBL" id="GLG05840.1"/>
    </source>
</evidence>
<dbReference type="Proteomes" id="UP001145094">
    <property type="component" value="Unassembled WGS sequence"/>
</dbReference>
<dbReference type="InterPro" id="IPR001707">
    <property type="entry name" value="Cmp_AcTrfase"/>
</dbReference>
<evidence type="ECO:0000313" key="2">
    <source>
        <dbReference type="EMBL" id="GLG89281.1"/>
    </source>
</evidence>
<dbReference type="AlphaFoldDB" id="A0A9W6C9L4"/>
<reference evidence="2" key="3">
    <citation type="submission" date="2022-11" db="EMBL/GenBank/DDBJ databases">
        <title>Draft genome sequence of Sellimonas catena strain 18CBH55.</title>
        <authorList>
            <person name="Atsushi H."/>
            <person name="Moriya O."/>
            <person name="Mitsuo S."/>
        </authorList>
    </citation>
    <scope>NUCLEOTIDE SEQUENCE</scope>
    <source>
        <strain evidence="2">18CBH55</strain>
    </source>
</reference>
<dbReference type="SMART" id="SM01059">
    <property type="entry name" value="CAT"/>
    <property type="match status" value="1"/>
</dbReference>
<reference evidence="1" key="1">
    <citation type="submission" date="2022-11" db="EMBL/GenBank/DDBJ databases">
        <title>Draft genome sequence of Sellimonas catena strain 12EGH17.</title>
        <authorList>
            <person name="Hisatomi A."/>
            <person name="Ohkuma M."/>
            <person name="Sakamoto M."/>
        </authorList>
    </citation>
    <scope>NUCLEOTIDE SEQUENCE</scope>
    <source>
        <strain evidence="1">12EGH17</strain>
    </source>
</reference>
<dbReference type="RefSeq" id="WP_281844500.1">
    <property type="nucleotide sequence ID" value="NZ_BSBO01000038.1"/>
</dbReference>
<reference evidence="1" key="2">
    <citation type="submission" date="2022-11" db="EMBL/GenBank/DDBJ databases">
        <title>Draft genome sequence of Sellimonas catena strain 12EGH17.</title>
        <authorList>
            <person name="Atsushi H."/>
            <person name="Moriya O."/>
            <person name="Mitsuo S."/>
        </authorList>
    </citation>
    <scope>NUCLEOTIDE SEQUENCE</scope>
    <source>
        <strain evidence="1">12EGH17</strain>
    </source>
</reference>
<protein>
    <submittedName>
        <fullName evidence="2">Chloramphenicol acetyltransferase</fullName>
    </submittedName>
</protein>
<dbReference type="Pfam" id="PF00302">
    <property type="entry name" value="CAT"/>
    <property type="match status" value="1"/>
</dbReference>
<sequence length="225" mass="27261">MKKKIDYENWDRKEIYELFHGYLFYLTVEIDITEFLETIHKHQWKFYPSICYCITKTVNLDERYRYAKVDGQVCVWDHVNTHYTLMRKNTDHLFTHQRTGYQEDFQKFYEAFLKDKKEAEKCSSLYAYQQKAMDDVHISTMPNTVYTSLSYAKPNSFTKYGTDNVSYIPFVMIGKYHEENGRMKMPVTVEFHHAVNDGWHAENFFRLLEECCRSFQQEKEDEMHD</sequence>
<evidence type="ECO:0000313" key="3">
    <source>
        <dbReference type="Proteomes" id="UP001145094"/>
    </source>
</evidence>